<dbReference type="Gene3D" id="2.10.25.10">
    <property type="entry name" value="Laminin"/>
    <property type="match status" value="2"/>
</dbReference>
<dbReference type="InterPro" id="IPR001881">
    <property type="entry name" value="EGF-like_Ca-bd_dom"/>
</dbReference>
<dbReference type="GO" id="GO:0005509">
    <property type="term" value="F:calcium ion binding"/>
    <property type="evidence" value="ECO:0007669"/>
    <property type="project" value="InterPro"/>
</dbReference>
<feature type="domain" description="Laminin G" evidence="3">
    <location>
        <begin position="540"/>
        <end position="733"/>
    </location>
</feature>
<evidence type="ECO:0000256" key="2">
    <source>
        <dbReference type="PROSITE-ProRule" id="PRU00076"/>
    </source>
</evidence>
<dbReference type="InParanoid" id="A0A1S0UIX8"/>
<dbReference type="SMART" id="SM00179">
    <property type="entry name" value="EGF_CA"/>
    <property type="match status" value="2"/>
</dbReference>
<dbReference type="InterPro" id="IPR000152">
    <property type="entry name" value="EGF-type_Asp/Asn_hydroxyl_site"/>
</dbReference>
<dbReference type="PROSITE" id="PS00010">
    <property type="entry name" value="ASX_HYDROXYL"/>
    <property type="match status" value="1"/>
</dbReference>
<dbReference type="SUPFAM" id="SSF49899">
    <property type="entry name" value="Concanavalin A-like lectins/glucanases"/>
    <property type="match status" value="4"/>
</dbReference>
<dbReference type="PROSITE" id="PS50025">
    <property type="entry name" value="LAM_G_DOMAIN"/>
    <property type="match status" value="3"/>
</dbReference>
<protein>
    <submittedName>
        <fullName evidence="5">CBR-NRX-1 protein</fullName>
    </submittedName>
</protein>
<dbReference type="CDD" id="cd00110">
    <property type="entry name" value="LamG"/>
    <property type="match status" value="3"/>
</dbReference>
<name>A0A1S0UIX8_LOALO</name>
<feature type="domain" description="EGF-like" evidence="4">
    <location>
        <begin position="738"/>
        <end position="775"/>
    </location>
</feature>
<keyword evidence="2" id="KW-0245">EGF-like domain</keyword>
<dbReference type="GO" id="GO:0016020">
    <property type="term" value="C:membrane"/>
    <property type="evidence" value="ECO:0007669"/>
    <property type="project" value="UniProtKB-SubCell"/>
</dbReference>
<dbReference type="PANTHER" id="PTHR15036:SF89">
    <property type="entry name" value="NEUREXIN 1, ISOFORM F"/>
    <property type="match status" value="1"/>
</dbReference>
<dbReference type="InterPro" id="IPR050372">
    <property type="entry name" value="Neurexin-related_CASP"/>
</dbReference>
<dbReference type="GeneID" id="9949345"/>
<sequence length="983" mass="110948">MKAVSSSSSQLSLSSTVLSSSFLSSSITATAVPSMKYKRKTVSIYCTVYFILNCLRKHSEFIVPADSNNLKSSLWQCGCEYLNLLKLLFLLMILLVEGSNAILLSGAPGSYARYSKWMHTFENQLSLDFRTKQSNALLLYTDDGGVQGNFYSLTIVNKKLQLDFRLGDETNYLSSERPIITMRMNDVEVSDYRWHRLILFQAWENVKLQLDDAVLFKILNQHSFVFGNLKTNSDMFIGGVPKDTYLLGAMSSPLKRHTISFAGGVKNLLYRLYPQGITSPQLIESIGIRQSDDDYCKPINILNTNDYFCQNGGICYSTDEGPKCDCSFTDFGGERCEQGRSDSDLSFNGEEWIGYDVSNNSAGMIRFRSENITLSFKTTHARALLYVGGDRLNYIHIILDDGAVVATSKFDGTEKRLIRISSNYPSSRYDDDRWHTVTVFRTLTLMILSVDSVKDEIRQYAPEIDWLINSFAYLGGVPKNKNIPGIEVDNFRGCLKKIKYEADAHLINFITLADQGYGQSIIRSMGDLTFSCSKPGTYADVFSFNTGQHFITLPKWNSVASGSLSFQLRTRELDGLILYHGSLPTAKTGHDYFAFELIDGHLFMIINLGSGHIRLQTTAEKITDGAIWHSVTLERLGRTGTVIVDNIKTDFSTPGVSANLIIEEPIYLGAVPWPSNESDTVDFYLPYPVWTANLRKGYIGCLKGVRINGISPNIASFFEEQQKDIKQGISYGCSNNINRDFCALSPCENFGRCENGYNTFRCDCSVSAMEGLLCDKEPEFVDFSTDNVPSLLLPKSIESEAETIECKFRSVNERSVLLDTKSVKSPDHRILLLLIKGELNLHLNFGNSHHAFNWGSNLNDNRIHSMRIKRRGEKLLLFIDGKWEHSYFLPSSKVVLDIDEIAAGHLLHSITSLHFTIPTNNTLIEKFRGQMIKMLFNDYDVLKNAKRRNPTDSLSVKANKLHERYNTRNRYLNEYLLISICCL</sequence>
<evidence type="ECO:0000259" key="3">
    <source>
        <dbReference type="PROSITE" id="PS50025"/>
    </source>
</evidence>
<feature type="domain" description="Laminin G" evidence="3">
    <location>
        <begin position="342"/>
        <end position="532"/>
    </location>
</feature>
<accession>A0A1S0UIX8</accession>
<dbReference type="RefSeq" id="XP_020306253.1">
    <property type="nucleotide sequence ID" value="XM_020450118.1"/>
</dbReference>
<keyword evidence="1" id="KW-1015">Disulfide bond</keyword>
<evidence type="ECO:0000259" key="4">
    <source>
        <dbReference type="PROSITE" id="PS50026"/>
    </source>
</evidence>
<dbReference type="PROSITE" id="PS50026">
    <property type="entry name" value="EGF_3"/>
    <property type="match status" value="2"/>
</dbReference>
<feature type="domain" description="Laminin G" evidence="3">
    <location>
        <begin position="101"/>
        <end position="296"/>
    </location>
</feature>
<dbReference type="FunCoup" id="A0A1S0UIX8">
    <property type="interactions" value="730"/>
</dbReference>
<dbReference type="EMBL" id="JH712143">
    <property type="protein sequence ID" value="EJD75386.1"/>
    <property type="molecule type" value="Genomic_DNA"/>
</dbReference>
<proteinExistence type="predicted"/>
<dbReference type="CDD" id="cd00054">
    <property type="entry name" value="EGF_CA"/>
    <property type="match status" value="2"/>
</dbReference>
<evidence type="ECO:0000256" key="1">
    <source>
        <dbReference type="ARBA" id="ARBA00023157"/>
    </source>
</evidence>
<dbReference type="OMA" id="STHIDRG"/>
<dbReference type="OrthoDB" id="6275838at2759"/>
<dbReference type="Gene3D" id="2.60.120.200">
    <property type="match status" value="4"/>
</dbReference>
<dbReference type="PANTHER" id="PTHR15036">
    <property type="entry name" value="PIKACHURIN-LIKE PROTEIN"/>
    <property type="match status" value="1"/>
</dbReference>
<reference evidence="5" key="1">
    <citation type="submission" date="2012-04" db="EMBL/GenBank/DDBJ databases">
        <title>The Genome Sequence of Loa loa.</title>
        <authorList>
            <consortium name="The Broad Institute Genome Sequencing Platform"/>
            <consortium name="Broad Institute Genome Sequencing Center for Infectious Disease"/>
            <person name="Nutman T.B."/>
            <person name="Fink D.L."/>
            <person name="Russ C."/>
            <person name="Young S."/>
            <person name="Zeng Q."/>
            <person name="Gargeya S."/>
            <person name="Alvarado L."/>
            <person name="Berlin A."/>
            <person name="Chapman S.B."/>
            <person name="Chen Z."/>
            <person name="Freedman E."/>
            <person name="Gellesch M."/>
            <person name="Goldberg J."/>
            <person name="Griggs A."/>
            <person name="Gujja S."/>
            <person name="Heilman E.R."/>
            <person name="Heiman D."/>
            <person name="Howarth C."/>
            <person name="Mehta T."/>
            <person name="Neiman D."/>
            <person name="Pearson M."/>
            <person name="Roberts A."/>
            <person name="Saif S."/>
            <person name="Shea T."/>
            <person name="Shenoy N."/>
            <person name="Sisk P."/>
            <person name="Stolte C."/>
            <person name="Sykes S."/>
            <person name="White J."/>
            <person name="Yandava C."/>
            <person name="Haas B."/>
            <person name="Henn M.R."/>
            <person name="Nusbaum C."/>
            <person name="Birren B."/>
        </authorList>
    </citation>
    <scope>NUCLEOTIDE SEQUENCE [LARGE SCALE GENOMIC DNA]</scope>
</reference>
<dbReference type="Pfam" id="PF02210">
    <property type="entry name" value="Laminin_G_2"/>
    <property type="match status" value="4"/>
</dbReference>
<gene>
    <name evidence="5" type="ORF">LOAG_17457</name>
</gene>
<dbReference type="AlphaFoldDB" id="A0A1S0UIX8"/>
<dbReference type="InterPro" id="IPR013320">
    <property type="entry name" value="ConA-like_dom_sf"/>
</dbReference>
<comment type="caution">
    <text evidence="2">Lacks conserved residue(s) required for the propagation of feature annotation.</text>
</comment>
<dbReference type="SMART" id="SM00282">
    <property type="entry name" value="LamG"/>
    <property type="match status" value="4"/>
</dbReference>
<dbReference type="InterPro" id="IPR000742">
    <property type="entry name" value="EGF"/>
</dbReference>
<evidence type="ECO:0000313" key="5">
    <source>
        <dbReference type="EMBL" id="EJD75386.1"/>
    </source>
</evidence>
<feature type="domain" description="EGF-like" evidence="4">
    <location>
        <begin position="292"/>
        <end position="337"/>
    </location>
</feature>
<dbReference type="CTD" id="9949345"/>
<organism evidence="5">
    <name type="scientific">Loa loa</name>
    <name type="common">Eye worm</name>
    <name type="synonym">Filaria loa</name>
    <dbReference type="NCBI Taxonomy" id="7209"/>
    <lineage>
        <taxon>Eukaryota</taxon>
        <taxon>Metazoa</taxon>
        <taxon>Ecdysozoa</taxon>
        <taxon>Nematoda</taxon>
        <taxon>Chromadorea</taxon>
        <taxon>Rhabditida</taxon>
        <taxon>Spirurina</taxon>
        <taxon>Spiruromorpha</taxon>
        <taxon>Filarioidea</taxon>
        <taxon>Onchocercidae</taxon>
        <taxon>Loa</taxon>
    </lineage>
</organism>
<dbReference type="KEGG" id="loa:LOAG_17457"/>
<dbReference type="InterPro" id="IPR001791">
    <property type="entry name" value="Laminin_G"/>
</dbReference>